<reference evidence="1 2" key="1">
    <citation type="journal article" date="2019" name="Nat. Ecol. Evol.">
        <title>Megaphylogeny resolves global patterns of mushroom evolution.</title>
        <authorList>
            <person name="Varga T."/>
            <person name="Krizsan K."/>
            <person name="Foldi C."/>
            <person name="Dima B."/>
            <person name="Sanchez-Garcia M."/>
            <person name="Sanchez-Ramirez S."/>
            <person name="Szollosi G.J."/>
            <person name="Szarkandi J.G."/>
            <person name="Papp V."/>
            <person name="Albert L."/>
            <person name="Andreopoulos W."/>
            <person name="Angelini C."/>
            <person name="Antonin V."/>
            <person name="Barry K.W."/>
            <person name="Bougher N.L."/>
            <person name="Buchanan P."/>
            <person name="Buyck B."/>
            <person name="Bense V."/>
            <person name="Catcheside P."/>
            <person name="Chovatia M."/>
            <person name="Cooper J."/>
            <person name="Damon W."/>
            <person name="Desjardin D."/>
            <person name="Finy P."/>
            <person name="Geml J."/>
            <person name="Haridas S."/>
            <person name="Hughes K."/>
            <person name="Justo A."/>
            <person name="Karasinski D."/>
            <person name="Kautmanova I."/>
            <person name="Kiss B."/>
            <person name="Kocsube S."/>
            <person name="Kotiranta H."/>
            <person name="LaButti K.M."/>
            <person name="Lechner B.E."/>
            <person name="Liimatainen K."/>
            <person name="Lipzen A."/>
            <person name="Lukacs Z."/>
            <person name="Mihaltcheva S."/>
            <person name="Morgado L.N."/>
            <person name="Niskanen T."/>
            <person name="Noordeloos M.E."/>
            <person name="Ohm R.A."/>
            <person name="Ortiz-Santana B."/>
            <person name="Ovrebo C."/>
            <person name="Racz N."/>
            <person name="Riley R."/>
            <person name="Savchenko A."/>
            <person name="Shiryaev A."/>
            <person name="Soop K."/>
            <person name="Spirin V."/>
            <person name="Szebenyi C."/>
            <person name="Tomsovsky M."/>
            <person name="Tulloss R.E."/>
            <person name="Uehling J."/>
            <person name="Grigoriev I.V."/>
            <person name="Vagvolgyi C."/>
            <person name="Papp T."/>
            <person name="Martin F.M."/>
            <person name="Miettinen O."/>
            <person name="Hibbett D.S."/>
            <person name="Nagy L.G."/>
        </authorList>
    </citation>
    <scope>NUCLEOTIDE SEQUENCE [LARGE SCALE GENOMIC DNA]</scope>
    <source>
        <strain evidence="1 2">NL-1719</strain>
    </source>
</reference>
<name>A0ACD3B0J1_9AGAR</name>
<dbReference type="EMBL" id="ML208299">
    <property type="protein sequence ID" value="TFK71315.1"/>
    <property type="molecule type" value="Genomic_DNA"/>
</dbReference>
<dbReference type="Proteomes" id="UP000308600">
    <property type="component" value="Unassembled WGS sequence"/>
</dbReference>
<keyword evidence="2" id="KW-1185">Reference proteome</keyword>
<evidence type="ECO:0000313" key="2">
    <source>
        <dbReference type="Proteomes" id="UP000308600"/>
    </source>
</evidence>
<gene>
    <name evidence="1" type="ORF">BDN72DRAFT_837695</name>
</gene>
<protein>
    <submittedName>
        <fullName evidence="1">Uncharacterized protein</fullName>
    </submittedName>
</protein>
<evidence type="ECO:0000313" key="1">
    <source>
        <dbReference type="EMBL" id="TFK71315.1"/>
    </source>
</evidence>
<proteinExistence type="predicted"/>
<sequence length="579" mass="65313">MSNRLPMEVDQETINPSKESIAAEIEEIDKEIAELSEKIRVLRARRNSIVPISCLQPEIIISIFLSLQSLCLVDPREYYDWIMVSRVSRLWRSLVLDTSSLWGGIVSVEADQRHFADLSLKRSGCSHLDIVFHHHGVHPPSFELCQRILTDNSSRIRSLNVRVFDNSGLYRVDEASDCLAQHLPVLKALELFGFGQAGIDYTDSHRFLVAPNLRSLRLTHAQIKLPWTGYSEITHLDITDANRGVHFTVSSLLRILIHTKKLTTLKVQWAHPSIDSERIDGPIYLPYLSHLSLNAGMDELISILTNIRIPSHISVHIQQNIYLETSQAQAGHLLSALSGCFVGGPRVVRKFEYSAHYAGIDLKFWDVDPTLASSSTALPTIAIRVILQPCTEWIANFLFSDWISLARLQATRLITVNPEPLEPSECPMVTAGEDPSTAWTFMRSQAIPEPRSDSYLIAHYHLAILPALSFSPLSELLLTESFAPEALDYMADHPESFPSLEKLTIHEEMFRLYTLVRLCDAVENRSNAGFPSLRNLLICSDGEEDADMMGIVLERLRGLVSEVILDIVEPNEIPRFFYT</sequence>
<organism evidence="1 2">
    <name type="scientific">Pluteus cervinus</name>
    <dbReference type="NCBI Taxonomy" id="181527"/>
    <lineage>
        <taxon>Eukaryota</taxon>
        <taxon>Fungi</taxon>
        <taxon>Dikarya</taxon>
        <taxon>Basidiomycota</taxon>
        <taxon>Agaricomycotina</taxon>
        <taxon>Agaricomycetes</taxon>
        <taxon>Agaricomycetidae</taxon>
        <taxon>Agaricales</taxon>
        <taxon>Pluteineae</taxon>
        <taxon>Pluteaceae</taxon>
        <taxon>Pluteus</taxon>
    </lineage>
</organism>
<accession>A0ACD3B0J1</accession>